<organism evidence="2">
    <name type="scientific">marine metagenome</name>
    <dbReference type="NCBI Taxonomy" id="408172"/>
    <lineage>
        <taxon>unclassified sequences</taxon>
        <taxon>metagenomes</taxon>
        <taxon>ecological metagenomes</taxon>
    </lineage>
</organism>
<dbReference type="InterPro" id="IPR014729">
    <property type="entry name" value="Rossmann-like_a/b/a_fold"/>
</dbReference>
<sequence length="369" mass="41996">MFAFAIWDNHSKLLFVARDALGVKPLYYCLGDSIFSFSSEIKALLEFIPKDTELNVESIHRYLSFLWCPGQGTPLKSVHKLLPGEAIIVKDGEIKEKWAWYQLPIFRGFKADLSKKDAISGTVDHLRQAVHRQMVSDVPLGAFLSGGLDSSAVVAFARELNPDIRCFSIETEGKQDPGFVDDLPYARKVARHLNVSLEVVSVDSRKMAEDLEYMVTQLDEPLADPASLNVLYISQLAKEQGIKVLLSGAGGDDLFTGYRRHYALQFERYWNWLPYRVRLAIEEISHKLNTKQPFQRRITKLFNGAGLDSNERLINYFRWTSDSLLQSLYSQEFRELLGNSDANFPMKDFIAPLSSNTSQLDLMLSLEQR</sequence>
<dbReference type="Gene3D" id="3.40.50.620">
    <property type="entry name" value="HUPs"/>
    <property type="match status" value="1"/>
</dbReference>
<proteinExistence type="predicted"/>
<dbReference type="CDD" id="cd01991">
    <property type="entry name" value="Asn_synthase_B_C"/>
    <property type="match status" value="1"/>
</dbReference>
<evidence type="ECO:0000313" key="2">
    <source>
        <dbReference type="EMBL" id="SVC58770.1"/>
    </source>
</evidence>
<dbReference type="InterPro" id="IPR001962">
    <property type="entry name" value="Asn_synthase"/>
</dbReference>
<dbReference type="PANTHER" id="PTHR43284">
    <property type="entry name" value="ASPARAGINE SYNTHETASE (GLUTAMINE-HYDROLYZING)"/>
    <property type="match status" value="1"/>
</dbReference>
<dbReference type="PANTHER" id="PTHR43284:SF1">
    <property type="entry name" value="ASPARAGINE SYNTHETASE"/>
    <property type="match status" value="1"/>
</dbReference>
<evidence type="ECO:0000259" key="1">
    <source>
        <dbReference type="PROSITE" id="PS51278"/>
    </source>
</evidence>
<dbReference type="InterPro" id="IPR029055">
    <property type="entry name" value="Ntn_hydrolases_N"/>
</dbReference>
<accession>A0A382NDH7</accession>
<dbReference type="InterPro" id="IPR051786">
    <property type="entry name" value="ASN_synthetase/amidase"/>
</dbReference>
<feature type="non-terminal residue" evidence="2">
    <location>
        <position position="369"/>
    </location>
</feature>
<feature type="domain" description="Glutamine amidotransferase type-2" evidence="1">
    <location>
        <begin position="1"/>
        <end position="92"/>
    </location>
</feature>
<dbReference type="GO" id="GO:0004066">
    <property type="term" value="F:asparagine synthase (glutamine-hydrolyzing) activity"/>
    <property type="evidence" value="ECO:0007669"/>
    <property type="project" value="InterPro"/>
</dbReference>
<dbReference type="InterPro" id="IPR017932">
    <property type="entry name" value="GATase_2_dom"/>
</dbReference>
<dbReference type="Gene3D" id="3.60.20.10">
    <property type="entry name" value="Glutamine Phosphoribosylpyrophosphate, subunit 1, domain 1"/>
    <property type="match status" value="1"/>
</dbReference>
<protein>
    <recommendedName>
        <fullName evidence="1">Glutamine amidotransferase type-2 domain-containing protein</fullName>
    </recommendedName>
</protein>
<dbReference type="Pfam" id="PF00733">
    <property type="entry name" value="Asn_synthase"/>
    <property type="match status" value="1"/>
</dbReference>
<dbReference type="SUPFAM" id="SSF56235">
    <property type="entry name" value="N-terminal nucleophile aminohydrolases (Ntn hydrolases)"/>
    <property type="match status" value="1"/>
</dbReference>
<dbReference type="PROSITE" id="PS51278">
    <property type="entry name" value="GATASE_TYPE_2"/>
    <property type="match status" value="1"/>
</dbReference>
<dbReference type="Pfam" id="PF13537">
    <property type="entry name" value="GATase_7"/>
    <property type="match status" value="1"/>
</dbReference>
<dbReference type="SUPFAM" id="SSF52402">
    <property type="entry name" value="Adenine nucleotide alpha hydrolases-like"/>
    <property type="match status" value="1"/>
</dbReference>
<name>A0A382NDH7_9ZZZZ</name>
<dbReference type="GO" id="GO:0005829">
    <property type="term" value="C:cytosol"/>
    <property type="evidence" value="ECO:0007669"/>
    <property type="project" value="TreeGrafter"/>
</dbReference>
<dbReference type="GO" id="GO:0006529">
    <property type="term" value="P:asparagine biosynthetic process"/>
    <property type="evidence" value="ECO:0007669"/>
    <property type="project" value="InterPro"/>
</dbReference>
<dbReference type="EMBL" id="UINC01099469">
    <property type="protein sequence ID" value="SVC58770.1"/>
    <property type="molecule type" value="Genomic_DNA"/>
</dbReference>
<reference evidence="2" key="1">
    <citation type="submission" date="2018-05" db="EMBL/GenBank/DDBJ databases">
        <authorList>
            <person name="Lanie J.A."/>
            <person name="Ng W.-L."/>
            <person name="Kazmierczak K.M."/>
            <person name="Andrzejewski T.M."/>
            <person name="Davidsen T.M."/>
            <person name="Wayne K.J."/>
            <person name="Tettelin H."/>
            <person name="Glass J.I."/>
            <person name="Rusch D."/>
            <person name="Podicherti R."/>
            <person name="Tsui H.-C.T."/>
            <person name="Winkler M.E."/>
        </authorList>
    </citation>
    <scope>NUCLEOTIDE SEQUENCE</scope>
</reference>
<dbReference type="AlphaFoldDB" id="A0A382NDH7"/>
<gene>
    <name evidence="2" type="ORF">METZ01_LOCUS311624</name>
</gene>